<keyword evidence="2" id="KW-1185">Reference proteome</keyword>
<dbReference type="Proteomes" id="UP001054945">
    <property type="component" value="Unassembled WGS sequence"/>
</dbReference>
<reference evidence="1 2" key="1">
    <citation type="submission" date="2021-06" db="EMBL/GenBank/DDBJ databases">
        <title>Caerostris extrusa draft genome.</title>
        <authorList>
            <person name="Kono N."/>
            <person name="Arakawa K."/>
        </authorList>
    </citation>
    <scope>NUCLEOTIDE SEQUENCE [LARGE SCALE GENOMIC DNA]</scope>
</reference>
<accession>A0AAV4V8H8</accession>
<evidence type="ECO:0000313" key="1">
    <source>
        <dbReference type="EMBL" id="GIY66328.1"/>
    </source>
</evidence>
<gene>
    <name evidence="1" type="ORF">CEXT_682981</name>
</gene>
<proteinExistence type="predicted"/>
<protein>
    <submittedName>
        <fullName evidence="1">Uncharacterized protein</fullName>
    </submittedName>
</protein>
<comment type="caution">
    <text evidence="1">The sequence shown here is derived from an EMBL/GenBank/DDBJ whole genome shotgun (WGS) entry which is preliminary data.</text>
</comment>
<dbReference type="AlphaFoldDB" id="A0AAV4V8H8"/>
<organism evidence="1 2">
    <name type="scientific">Caerostris extrusa</name>
    <name type="common">Bark spider</name>
    <name type="synonym">Caerostris bankana</name>
    <dbReference type="NCBI Taxonomy" id="172846"/>
    <lineage>
        <taxon>Eukaryota</taxon>
        <taxon>Metazoa</taxon>
        <taxon>Ecdysozoa</taxon>
        <taxon>Arthropoda</taxon>
        <taxon>Chelicerata</taxon>
        <taxon>Arachnida</taxon>
        <taxon>Araneae</taxon>
        <taxon>Araneomorphae</taxon>
        <taxon>Entelegynae</taxon>
        <taxon>Araneoidea</taxon>
        <taxon>Araneidae</taxon>
        <taxon>Caerostris</taxon>
    </lineage>
</organism>
<name>A0AAV4V8H8_CAEEX</name>
<dbReference type="EMBL" id="BPLR01014109">
    <property type="protein sequence ID" value="GIY66328.1"/>
    <property type="molecule type" value="Genomic_DNA"/>
</dbReference>
<sequence length="79" mass="9402">MLNQRNGLCILYLENWKITKICDTVSRQKMLNQRNGLCILYLTASHSETTPRRDSFQTNRMLNQRNGLCILYLENYQDM</sequence>
<evidence type="ECO:0000313" key="2">
    <source>
        <dbReference type="Proteomes" id="UP001054945"/>
    </source>
</evidence>